<reference evidence="6" key="1">
    <citation type="submission" date="2016-10" db="EMBL/GenBank/DDBJ databases">
        <authorList>
            <person name="Varghese N."/>
            <person name="Submissions S."/>
        </authorList>
    </citation>
    <scope>NUCLEOTIDE SEQUENCE [LARGE SCALE GENOMIC DNA]</scope>
    <source>
        <strain evidence="6">DSM 20524</strain>
    </source>
</reference>
<evidence type="ECO:0000256" key="1">
    <source>
        <dbReference type="ARBA" id="ARBA00022737"/>
    </source>
</evidence>
<sequence length="422" mass="47397">MSVDMCESVREVDPVEWLSDFAHRLLSELTKAGTYVSAKELSELLGASPKTIYRTVREINETSSVGEVVSSRRGVGYRVEAADVFSSVREPAVLTPVARRREILAVLLRAAPDRLDFELLSTRFFISESLLRADLRSTGKKIMDFGLSLRREHWKIWVEGTEVNIRQALSSLVDSTAVETMYVDPGFVENRFEESDLAFARQQVEVVEQRLGTTLLNPYDINLASHIYVRVTRSRRHENAVTPSINLAENSRDEKAWQVALYIVENAQRYLGVGALAEEIPYIYAHLVSSRKEHAATEVVTADDSAVVAANTLADSMTHTTGIDFSPLLLRNDLARHVRPLLNRLRYGIAISNPVVAQARAEYLDIFEALEHCVQGVSALSFPRMRSAFSRFTLLGKSRAYLVRCESWWVVLQISAPLSCYG</sequence>
<dbReference type="EMBL" id="FOGQ01000002">
    <property type="protein sequence ID" value="SER61606.1"/>
    <property type="molecule type" value="Genomic_DNA"/>
</dbReference>
<dbReference type="InterPro" id="IPR036634">
    <property type="entry name" value="PRD_sf"/>
</dbReference>
<dbReference type="PANTHER" id="PTHR30185">
    <property type="entry name" value="CRYPTIC BETA-GLUCOSIDE BGL OPERON ANTITERMINATOR"/>
    <property type="match status" value="1"/>
</dbReference>
<protein>
    <submittedName>
        <fullName evidence="5">Transcriptional antiterminator</fullName>
    </submittedName>
</protein>
<dbReference type="InterPro" id="IPR036390">
    <property type="entry name" value="WH_DNA-bd_sf"/>
</dbReference>
<keyword evidence="6" id="KW-1185">Reference proteome</keyword>
<keyword evidence="3" id="KW-0804">Transcription</keyword>
<evidence type="ECO:0000313" key="6">
    <source>
        <dbReference type="Proteomes" id="UP000198929"/>
    </source>
</evidence>
<dbReference type="InterPro" id="IPR011608">
    <property type="entry name" value="PRD"/>
</dbReference>
<feature type="domain" description="PRD" evidence="4">
    <location>
        <begin position="191"/>
        <end position="297"/>
    </location>
</feature>
<evidence type="ECO:0000256" key="2">
    <source>
        <dbReference type="ARBA" id="ARBA00023015"/>
    </source>
</evidence>
<dbReference type="InterPro" id="IPR050661">
    <property type="entry name" value="BglG_antiterminators"/>
</dbReference>
<dbReference type="Proteomes" id="UP000198929">
    <property type="component" value="Unassembled WGS sequence"/>
</dbReference>
<evidence type="ECO:0000256" key="3">
    <source>
        <dbReference type="ARBA" id="ARBA00023163"/>
    </source>
</evidence>
<dbReference type="AlphaFoldDB" id="A0A1H9QM64"/>
<name>A0A1H9QM64_9CORY</name>
<evidence type="ECO:0000313" key="5">
    <source>
        <dbReference type="EMBL" id="SER61606.1"/>
    </source>
</evidence>
<keyword evidence="2" id="KW-0805">Transcription regulation</keyword>
<dbReference type="STRING" id="1121357.SAMN05661109_00604"/>
<dbReference type="InterPro" id="IPR013196">
    <property type="entry name" value="HTH_11"/>
</dbReference>
<dbReference type="Gene3D" id="1.10.1790.10">
    <property type="entry name" value="PRD domain"/>
    <property type="match status" value="2"/>
</dbReference>
<gene>
    <name evidence="5" type="ORF">SAMN05661109_00604</name>
</gene>
<dbReference type="Pfam" id="PF08279">
    <property type="entry name" value="HTH_11"/>
    <property type="match status" value="1"/>
</dbReference>
<dbReference type="PROSITE" id="PS51372">
    <property type="entry name" value="PRD_2"/>
    <property type="match status" value="1"/>
</dbReference>
<dbReference type="InterPro" id="IPR036388">
    <property type="entry name" value="WH-like_DNA-bd_sf"/>
</dbReference>
<accession>A0A1H9QM64</accession>
<dbReference type="PANTHER" id="PTHR30185:SF18">
    <property type="entry name" value="TRANSCRIPTIONAL REGULATOR MTLR"/>
    <property type="match status" value="1"/>
</dbReference>
<keyword evidence="1" id="KW-0677">Repeat</keyword>
<organism evidence="5 6">
    <name type="scientific">Corynebacterium cystitidis DSM 20524</name>
    <dbReference type="NCBI Taxonomy" id="1121357"/>
    <lineage>
        <taxon>Bacteria</taxon>
        <taxon>Bacillati</taxon>
        <taxon>Actinomycetota</taxon>
        <taxon>Actinomycetes</taxon>
        <taxon>Mycobacteriales</taxon>
        <taxon>Corynebacteriaceae</taxon>
        <taxon>Corynebacterium</taxon>
    </lineage>
</organism>
<dbReference type="GO" id="GO:0006355">
    <property type="term" value="P:regulation of DNA-templated transcription"/>
    <property type="evidence" value="ECO:0007669"/>
    <property type="project" value="InterPro"/>
</dbReference>
<dbReference type="Gene3D" id="1.10.10.10">
    <property type="entry name" value="Winged helix-like DNA-binding domain superfamily/Winged helix DNA-binding domain"/>
    <property type="match status" value="1"/>
</dbReference>
<evidence type="ECO:0000259" key="4">
    <source>
        <dbReference type="PROSITE" id="PS51372"/>
    </source>
</evidence>
<proteinExistence type="predicted"/>
<dbReference type="SUPFAM" id="SSF46785">
    <property type="entry name" value="Winged helix' DNA-binding domain"/>
    <property type="match status" value="1"/>
</dbReference>
<dbReference type="SUPFAM" id="SSF63520">
    <property type="entry name" value="PTS-regulatory domain, PRD"/>
    <property type="match status" value="2"/>
</dbReference>